<evidence type="ECO:0000313" key="2">
    <source>
        <dbReference type="Proteomes" id="UP000464751"/>
    </source>
</evidence>
<evidence type="ECO:0008006" key="3">
    <source>
        <dbReference type="Google" id="ProtNLM"/>
    </source>
</evidence>
<keyword evidence="2" id="KW-1185">Reference proteome</keyword>
<sequence>MTSDPLTVLPAADFKFLIAAILPLDPYHEGLEPLIDELARIAVLNDQLNAAFRRVAERSDFVAGGEITSAHLAEDATAIHAFFEYVYYASPAFLSSVGEWPLGGARG</sequence>
<reference evidence="1 2" key="1">
    <citation type="submission" date="2020-02" db="EMBL/GenBank/DDBJ databases">
        <authorList>
            <person name="Li G."/>
        </authorList>
    </citation>
    <scope>NUCLEOTIDE SEQUENCE [LARGE SCALE GENOMIC DNA]</scope>
    <source>
        <strain evidence="1 2">DSM 102029</strain>
    </source>
</reference>
<name>A0A6P1YR77_9HYPH</name>
<protein>
    <recommendedName>
        <fullName evidence="3">Gluconate 2-dehydrogenase subunit 3 family protein</fullName>
    </recommendedName>
</protein>
<dbReference type="AlphaFoldDB" id="A0A6P1YR77"/>
<dbReference type="KEGG" id="apra:G3A50_13135"/>
<proteinExistence type="predicted"/>
<dbReference type="Proteomes" id="UP000464751">
    <property type="component" value="Chromosome"/>
</dbReference>
<dbReference type="EMBL" id="CP048630">
    <property type="protein sequence ID" value="QIB34553.1"/>
    <property type="molecule type" value="Genomic_DNA"/>
</dbReference>
<dbReference type="RefSeq" id="WP_163075696.1">
    <property type="nucleotide sequence ID" value="NZ_CP048630.1"/>
</dbReference>
<evidence type="ECO:0000313" key="1">
    <source>
        <dbReference type="EMBL" id="QIB34553.1"/>
    </source>
</evidence>
<accession>A0A6P1YR77</accession>
<gene>
    <name evidence="1" type="ORF">G3A50_13135</name>
</gene>
<organism evidence="1 2">
    <name type="scientific">Ancylobacter pratisalsi</name>
    <dbReference type="NCBI Taxonomy" id="1745854"/>
    <lineage>
        <taxon>Bacteria</taxon>
        <taxon>Pseudomonadati</taxon>
        <taxon>Pseudomonadota</taxon>
        <taxon>Alphaproteobacteria</taxon>
        <taxon>Hyphomicrobiales</taxon>
        <taxon>Xanthobacteraceae</taxon>
        <taxon>Ancylobacter</taxon>
    </lineage>
</organism>